<dbReference type="SUPFAM" id="SSF54211">
    <property type="entry name" value="Ribosomal protein S5 domain 2-like"/>
    <property type="match status" value="1"/>
</dbReference>
<dbReference type="GO" id="GO:0000049">
    <property type="term" value="F:tRNA binding"/>
    <property type="evidence" value="ECO:0007669"/>
    <property type="project" value="UniProtKB-UniRule"/>
</dbReference>
<dbReference type="Pfam" id="PF00825">
    <property type="entry name" value="Ribonuclease_P"/>
    <property type="match status" value="1"/>
</dbReference>
<evidence type="ECO:0000313" key="10">
    <source>
        <dbReference type="Proteomes" id="UP000034600"/>
    </source>
</evidence>
<evidence type="ECO:0000313" key="9">
    <source>
        <dbReference type="EMBL" id="KKU98194.1"/>
    </source>
</evidence>
<protein>
    <recommendedName>
        <fullName evidence="7 8">Ribonuclease P protein component</fullName>
        <shortName evidence="7">RNase P protein</shortName>
        <shortName evidence="7">RNaseP protein</shortName>
        <ecNumber evidence="7 8">3.1.26.5</ecNumber>
    </recommendedName>
    <alternativeName>
        <fullName evidence="7">Protein C5</fullName>
    </alternativeName>
</protein>
<comment type="catalytic activity">
    <reaction evidence="7">
        <text>Endonucleolytic cleavage of RNA, removing 5'-extranucleotides from tRNA precursor.</text>
        <dbReference type="EC" id="3.1.26.5"/>
    </reaction>
</comment>
<organism evidence="9 10">
    <name type="scientific">Candidatus Jorgensenbacteria bacterium GW2011_GWC1_48_8</name>
    <dbReference type="NCBI Taxonomy" id="1618666"/>
    <lineage>
        <taxon>Bacteria</taxon>
        <taxon>Candidatus Joergenseniibacteriota</taxon>
    </lineage>
</organism>
<reference evidence="9 10" key="1">
    <citation type="journal article" date="2015" name="Nature">
        <title>rRNA introns, odd ribosomes, and small enigmatic genomes across a large radiation of phyla.</title>
        <authorList>
            <person name="Brown C.T."/>
            <person name="Hug L.A."/>
            <person name="Thomas B.C."/>
            <person name="Sharon I."/>
            <person name="Castelle C.J."/>
            <person name="Singh A."/>
            <person name="Wilkins M.J."/>
            <person name="Williams K.H."/>
            <person name="Banfield J.F."/>
        </authorList>
    </citation>
    <scope>NUCLEOTIDE SEQUENCE [LARGE SCALE GENOMIC DNA]</scope>
</reference>
<evidence type="ECO:0000256" key="2">
    <source>
        <dbReference type="ARBA" id="ARBA00022694"/>
    </source>
</evidence>
<keyword evidence="6 7" id="KW-0694">RNA-binding</keyword>
<keyword evidence="4 7" id="KW-0255">Endonuclease</keyword>
<dbReference type="GO" id="GO:0030677">
    <property type="term" value="C:ribonuclease P complex"/>
    <property type="evidence" value="ECO:0007669"/>
    <property type="project" value="TreeGrafter"/>
</dbReference>
<evidence type="ECO:0000256" key="4">
    <source>
        <dbReference type="ARBA" id="ARBA00022759"/>
    </source>
</evidence>
<comment type="caution">
    <text evidence="9">The sequence shown here is derived from an EMBL/GenBank/DDBJ whole genome shotgun (WGS) entry which is preliminary data.</text>
</comment>
<evidence type="ECO:0000256" key="6">
    <source>
        <dbReference type="ARBA" id="ARBA00022884"/>
    </source>
</evidence>
<dbReference type="EC" id="3.1.26.5" evidence="7 8"/>
<comment type="subunit">
    <text evidence="7">Consists of a catalytic RNA component (M1 or rnpB) and a protein subunit.</text>
</comment>
<dbReference type="HAMAP" id="MF_00227">
    <property type="entry name" value="RNase_P"/>
    <property type="match status" value="1"/>
</dbReference>
<evidence type="ECO:0000256" key="7">
    <source>
        <dbReference type="HAMAP-Rule" id="MF_00227"/>
    </source>
</evidence>
<dbReference type="AlphaFoldDB" id="A0A0G1UVC0"/>
<comment type="similarity">
    <text evidence="7">Belongs to the RnpA family.</text>
</comment>
<name>A0A0G1UVC0_9BACT</name>
<dbReference type="GO" id="GO:0004526">
    <property type="term" value="F:ribonuclease P activity"/>
    <property type="evidence" value="ECO:0007669"/>
    <property type="project" value="UniProtKB-UniRule"/>
</dbReference>
<dbReference type="InterPro" id="IPR020568">
    <property type="entry name" value="Ribosomal_Su5_D2-typ_SF"/>
</dbReference>
<evidence type="ECO:0000256" key="3">
    <source>
        <dbReference type="ARBA" id="ARBA00022722"/>
    </source>
</evidence>
<keyword evidence="2 7" id="KW-0819">tRNA processing</keyword>
<dbReference type="NCBIfam" id="TIGR00188">
    <property type="entry name" value="rnpA"/>
    <property type="match status" value="1"/>
</dbReference>
<comment type="function">
    <text evidence="1 7">RNaseP catalyzes the removal of the 5'-leader sequence from pre-tRNA to produce the mature 5'-terminus. It can also cleave other RNA substrates such as 4.5S RNA. The protein component plays an auxiliary but essential role in vivo by binding to the 5'-leader sequence and broadening the substrate specificity of the ribozyme.</text>
</comment>
<dbReference type="GO" id="GO:0042781">
    <property type="term" value="F:3'-tRNA processing endoribonuclease activity"/>
    <property type="evidence" value="ECO:0007669"/>
    <property type="project" value="TreeGrafter"/>
</dbReference>
<dbReference type="Proteomes" id="UP000034600">
    <property type="component" value="Unassembled WGS sequence"/>
</dbReference>
<sequence>MLPRENRLSAEFDFRRLKRDGQRYGTPFFNLFLLSNQKDPVRFGFVVSTHVSKLATRRNRLKRILRAQMEEFLPAIRSGTWGAFWLREPALRANSQVLRQAVEQTLKRAGVLW</sequence>
<evidence type="ECO:0000256" key="1">
    <source>
        <dbReference type="ARBA" id="ARBA00002663"/>
    </source>
</evidence>
<dbReference type="PANTHER" id="PTHR33992:SF1">
    <property type="entry name" value="RIBONUCLEASE P PROTEIN COMPONENT"/>
    <property type="match status" value="1"/>
</dbReference>
<dbReference type="GO" id="GO:0001682">
    <property type="term" value="P:tRNA 5'-leader removal"/>
    <property type="evidence" value="ECO:0007669"/>
    <property type="project" value="UniProtKB-UniRule"/>
</dbReference>
<evidence type="ECO:0000256" key="5">
    <source>
        <dbReference type="ARBA" id="ARBA00022801"/>
    </source>
</evidence>
<dbReference type="InterPro" id="IPR014721">
    <property type="entry name" value="Ribsml_uS5_D2-typ_fold_subgr"/>
</dbReference>
<proteinExistence type="inferred from homology"/>
<dbReference type="PROSITE" id="PS00648">
    <property type="entry name" value="RIBONUCLEASE_P"/>
    <property type="match status" value="1"/>
</dbReference>
<dbReference type="Gene3D" id="3.30.230.10">
    <property type="match status" value="1"/>
</dbReference>
<evidence type="ECO:0000256" key="8">
    <source>
        <dbReference type="NCBIfam" id="TIGR00188"/>
    </source>
</evidence>
<dbReference type="EMBL" id="LCPO01000032">
    <property type="protein sequence ID" value="KKU98194.1"/>
    <property type="molecule type" value="Genomic_DNA"/>
</dbReference>
<gene>
    <name evidence="7" type="primary">rnpA</name>
    <name evidence="9" type="ORF">UY32_C0032G0006</name>
</gene>
<dbReference type="InterPro" id="IPR020539">
    <property type="entry name" value="RNase_P_CS"/>
</dbReference>
<dbReference type="PANTHER" id="PTHR33992">
    <property type="entry name" value="RIBONUCLEASE P PROTEIN COMPONENT"/>
    <property type="match status" value="1"/>
</dbReference>
<keyword evidence="3 7" id="KW-0540">Nuclease</keyword>
<accession>A0A0G1UVC0</accession>
<dbReference type="InterPro" id="IPR000100">
    <property type="entry name" value="RNase_P"/>
</dbReference>
<keyword evidence="5 7" id="KW-0378">Hydrolase</keyword>